<evidence type="ECO:0000256" key="1">
    <source>
        <dbReference type="ARBA" id="ARBA00012513"/>
    </source>
</evidence>
<dbReference type="Proteomes" id="UP000228921">
    <property type="component" value="Unassembled WGS sequence"/>
</dbReference>
<keyword evidence="8" id="KW-0472">Membrane</keyword>
<dbReference type="Gene3D" id="3.40.50.2300">
    <property type="match status" value="2"/>
</dbReference>
<proteinExistence type="predicted"/>
<dbReference type="PROSITE" id="PS00108">
    <property type="entry name" value="PROTEIN_KINASE_ST"/>
    <property type="match status" value="1"/>
</dbReference>
<comment type="caution">
    <text evidence="10">The sequence shown here is derived from an EMBL/GenBank/DDBJ whole genome shotgun (WGS) entry which is preliminary data.</text>
</comment>
<gene>
    <name evidence="10" type="ORF">CUN51_02600</name>
</gene>
<name>A0A2M8P2S7_9CHLR</name>
<dbReference type="AlphaFoldDB" id="A0A2M8P2S7"/>
<dbReference type="SUPFAM" id="SSF56112">
    <property type="entry name" value="Protein kinase-like (PK-like)"/>
    <property type="match status" value="1"/>
</dbReference>
<evidence type="ECO:0000256" key="7">
    <source>
        <dbReference type="PROSITE-ProRule" id="PRU10141"/>
    </source>
</evidence>
<keyword evidence="4 7" id="KW-0547">Nucleotide-binding</keyword>
<evidence type="ECO:0000256" key="3">
    <source>
        <dbReference type="ARBA" id="ARBA00022679"/>
    </source>
</evidence>
<dbReference type="CDD" id="cd14014">
    <property type="entry name" value="STKc_PknB_like"/>
    <property type="match status" value="1"/>
</dbReference>
<accession>A0A2M8P2S7</accession>
<organism evidence="10 11">
    <name type="scientific">Candidatus Thermofonsia Clade 1 bacterium</name>
    <dbReference type="NCBI Taxonomy" id="2364210"/>
    <lineage>
        <taxon>Bacteria</taxon>
        <taxon>Bacillati</taxon>
        <taxon>Chloroflexota</taxon>
        <taxon>Candidatus Thermofontia</taxon>
        <taxon>Candidatus Thermofonsia Clade 1</taxon>
    </lineage>
</organism>
<dbReference type="GO" id="GO:0004674">
    <property type="term" value="F:protein serine/threonine kinase activity"/>
    <property type="evidence" value="ECO:0007669"/>
    <property type="project" value="UniProtKB-KW"/>
</dbReference>
<protein>
    <recommendedName>
        <fullName evidence="1">non-specific serine/threonine protein kinase</fullName>
        <ecNumber evidence="1">2.7.11.1</ecNumber>
    </recommendedName>
</protein>
<dbReference type="EMBL" id="PGTK01000002">
    <property type="protein sequence ID" value="PJF31851.1"/>
    <property type="molecule type" value="Genomic_DNA"/>
</dbReference>
<keyword evidence="8" id="KW-1133">Transmembrane helix</keyword>
<feature type="transmembrane region" description="Helical" evidence="8">
    <location>
        <begin position="316"/>
        <end position="337"/>
    </location>
</feature>
<dbReference type="InterPro" id="IPR028082">
    <property type="entry name" value="Peripla_BP_I"/>
</dbReference>
<dbReference type="InterPro" id="IPR011009">
    <property type="entry name" value="Kinase-like_dom_sf"/>
</dbReference>
<evidence type="ECO:0000259" key="9">
    <source>
        <dbReference type="PROSITE" id="PS50011"/>
    </source>
</evidence>
<dbReference type="Gene3D" id="3.30.200.20">
    <property type="entry name" value="Phosphorylase Kinase, domain 1"/>
    <property type="match status" value="1"/>
</dbReference>
<dbReference type="InterPro" id="IPR025997">
    <property type="entry name" value="SBP_2_dom"/>
</dbReference>
<dbReference type="SMART" id="SM00220">
    <property type="entry name" value="S_TKc"/>
    <property type="match status" value="1"/>
</dbReference>
<dbReference type="Gene3D" id="1.10.510.10">
    <property type="entry name" value="Transferase(Phosphotransferase) domain 1"/>
    <property type="match status" value="1"/>
</dbReference>
<keyword evidence="3" id="KW-0808">Transferase</keyword>
<dbReference type="InterPro" id="IPR017441">
    <property type="entry name" value="Protein_kinase_ATP_BS"/>
</dbReference>
<dbReference type="GO" id="GO:0005524">
    <property type="term" value="F:ATP binding"/>
    <property type="evidence" value="ECO:0007669"/>
    <property type="project" value="UniProtKB-UniRule"/>
</dbReference>
<keyword evidence="8" id="KW-0812">Transmembrane</keyword>
<keyword evidence="6 7" id="KW-0067">ATP-binding</keyword>
<dbReference type="Pfam" id="PF00069">
    <property type="entry name" value="Pkinase"/>
    <property type="match status" value="1"/>
</dbReference>
<evidence type="ECO:0000256" key="8">
    <source>
        <dbReference type="SAM" id="Phobius"/>
    </source>
</evidence>
<dbReference type="InterPro" id="IPR000719">
    <property type="entry name" value="Prot_kinase_dom"/>
</dbReference>
<keyword evidence="5" id="KW-0418">Kinase</keyword>
<reference evidence="10 11" key="1">
    <citation type="submission" date="2017-11" db="EMBL/GenBank/DDBJ databases">
        <title>Evolution of Phototrophy in the Chloroflexi Phylum Driven by Horizontal Gene Transfer.</title>
        <authorList>
            <person name="Ward L.M."/>
            <person name="Hemp J."/>
            <person name="Shih P.M."/>
            <person name="Mcglynn S.E."/>
            <person name="Fischer W."/>
        </authorList>
    </citation>
    <scope>NUCLEOTIDE SEQUENCE [LARGE SCALE GENOMIC DNA]</scope>
    <source>
        <strain evidence="10">CP2_2F</strain>
    </source>
</reference>
<dbReference type="PROSITE" id="PS00107">
    <property type="entry name" value="PROTEIN_KINASE_ATP"/>
    <property type="match status" value="1"/>
</dbReference>
<dbReference type="FunFam" id="1.10.510.10:FF:000021">
    <property type="entry name" value="Serine/threonine protein kinase"/>
    <property type="match status" value="1"/>
</dbReference>
<dbReference type="SUPFAM" id="SSF53822">
    <property type="entry name" value="Periplasmic binding protein-like I"/>
    <property type="match status" value="1"/>
</dbReference>
<evidence type="ECO:0000256" key="2">
    <source>
        <dbReference type="ARBA" id="ARBA00022527"/>
    </source>
</evidence>
<dbReference type="PANTHER" id="PTHR43289">
    <property type="entry name" value="MITOGEN-ACTIVATED PROTEIN KINASE KINASE KINASE 20-RELATED"/>
    <property type="match status" value="1"/>
</dbReference>
<feature type="binding site" evidence="7">
    <location>
        <position position="53"/>
    </location>
    <ligand>
        <name>ATP</name>
        <dbReference type="ChEBI" id="CHEBI:30616"/>
    </ligand>
</feature>
<feature type="domain" description="Protein kinase" evidence="9">
    <location>
        <begin position="24"/>
        <end position="284"/>
    </location>
</feature>
<evidence type="ECO:0000313" key="11">
    <source>
        <dbReference type="Proteomes" id="UP000228921"/>
    </source>
</evidence>
<sequence>MSSQRVCWECSMNDPFIGRTIGQYEITARLGHGGMAEVYRAWQASMNREVAMKILSNTLMRDQLFVERFDREVQTIARLEHRHIVPVYEYGKTEDGMVYLVMRYLKGGTLADLIKARGALPLPLVDHLLQQIALALDHAHQNGVIHRDIKPSNVLLDEDQNAYLGDFGLARAEKDFAKTLTEAGTLIGTPMYIAPEVIQEGNASSRSDLYSLGIVLYEMVTGRPPFTGDSVYALMQAHLTRQPPRPSALRVDLPYAIERVLLKAIHKSPTQRYQSALELANDFRLVIQQAPTQPNALAPQTLLLRTGTLMRRYPRLFGLGMLSVLVLIMSVLLLSGLSASRSSGPTTPTRAPVAALPYADESARPEVGSPGLLRNSPEEVSRARQYLEGSFIGVMLCALSTDYHASLASAIRTYADQLSLSIQIEDSQADAFRQPIIIRRFIARGAKAIVVCPLNYESIESAVREAQAAGIATIVIGDGNYGSYSLNMNLTNEDMGRIVGEYAANLINTELGGKANVAILDFPSVSDVLKRSNAIESTVRQLSPQATILGRWLGGTLENGEPSMREILSAHPEVNVLLSINDAGALGAVKALEAAGRAPDSLIIVSVDAESEARRLMREGRYFRASLDSDPSGVGRLTLDAAVALLSGRVVPRRIALEGVMITREMLQATPTP</sequence>
<keyword evidence="2" id="KW-0723">Serine/threonine-protein kinase</keyword>
<dbReference type="PROSITE" id="PS50011">
    <property type="entry name" value="PROTEIN_KINASE_DOM"/>
    <property type="match status" value="1"/>
</dbReference>
<dbReference type="EC" id="2.7.11.1" evidence="1"/>
<dbReference type="Pfam" id="PF13407">
    <property type="entry name" value="Peripla_BP_4"/>
    <property type="match status" value="1"/>
</dbReference>
<evidence type="ECO:0000256" key="5">
    <source>
        <dbReference type="ARBA" id="ARBA00022777"/>
    </source>
</evidence>
<evidence type="ECO:0000256" key="6">
    <source>
        <dbReference type="ARBA" id="ARBA00022840"/>
    </source>
</evidence>
<dbReference type="InterPro" id="IPR008271">
    <property type="entry name" value="Ser/Thr_kinase_AS"/>
</dbReference>
<evidence type="ECO:0000313" key="10">
    <source>
        <dbReference type="EMBL" id="PJF31851.1"/>
    </source>
</evidence>
<dbReference type="PANTHER" id="PTHR43289:SF6">
    <property type="entry name" value="SERINE_THREONINE-PROTEIN KINASE NEKL-3"/>
    <property type="match status" value="1"/>
</dbReference>
<evidence type="ECO:0000256" key="4">
    <source>
        <dbReference type="ARBA" id="ARBA00022741"/>
    </source>
</evidence>
<dbReference type="CDD" id="cd01536">
    <property type="entry name" value="PBP1_ABC_sugar_binding-like"/>
    <property type="match status" value="1"/>
</dbReference>